<keyword evidence="2" id="KW-1015">Disulfide bond</keyword>
<dbReference type="SMART" id="SM00209">
    <property type="entry name" value="TSP1"/>
    <property type="match status" value="1"/>
</dbReference>
<dbReference type="Proteomes" id="UP000230066">
    <property type="component" value="Unassembled WGS sequence"/>
</dbReference>
<feature type="region of interest" description="Disordered" evidence="3">
    <location>
        <begin position="211"/>
        <end position="254"/>
    </location>
</feature>
<keyword evidence="5" id="KW-1185">Reference proteome</keyword>
<dbReference type="InterPro" id="IPR000884">
    <property type="entry name" value="TSP1_rpt"/>
</dbReference>
<dbReference type="Pfam" id="PF00090">
    <property type="entry name" value="TSP_1"/>
    <property type="match status" value="1"/>
</dbReference>
<evidence type="ECO:0008006" key="6">
    <source>
        <dbReference type="Google" id="ProtNLM"/>
    </source>
</evidence>
<sequence>MGTNQPMIELNRLSGVYSQTRRREYWSVPALTRRFLASKSYGKSFLLIDFIQIRGGKSCRTRIDGFCPVELWNKTSVLMGTIHPLGWFLLHHLLGVHVPQESSSDAVIGYDQPFDMAPSSALFWTEWSEWPSCPSSEPCHVDKAHRSSTHMMKRTRLCQRQSLSDLMQAGHVLTALTWIRAAHNHSPCTVEHARETQVKFCDPVSSCGEDGEPAIAKSNTTESVLLDSDSDENQPNGMTRQHTPPYSTGSPNTDSIMIESLDEEALWKPWYLVVACRPLILELDELSDGYAWDYLLRNANKPKQFRCEPGIEIYRRDCQPFSSRDGRCGGIKGNGSSTGAYQLRHAHCWIDEGCLGTNQTTLGPMACNFRSFLSEKRLLAAWYRTPYGEIPRHFQVRVELLDIQPENQVSKVKTEDIPVKSIDPWGEAYSVDIGNLGIGQAYEVVVNSVDRDQKLYTSKSCQGVLIIGAGDGSWSSWSPWSSCSSGCISVPGTRMRTRRCDSPVPSNNGRYCTGSNNMRLSCFGENVHC</sequence>
<dbReference type="InterPro" id="IPR036383">
    <property type="entry name" value="TSP1_rpt_sf"/>
</dbReference>
<evidence type="ECO:0000256" key="2">
    <source>
        <dbReference type="ARBA" id="ARBA00023157"/>
    </source>
</evidence>
<dbReference type="PRINTS" id="PR01705">
    <property type="entry name" value="TSP1REPEAT"/>
</dbReference>
<keyword evidence="1" id="KW-0677">Repeat</keyword>
<dbReference type="PANTHER" id="PTHR22906">
    <property type="entry name" value="PROPERDIN"/>
    <property type="match status" value="1"/>
</dbReference>
<evidence type="ECO:0000313" key="4">
    <source>
        <dbReference type="EMBL" id="THD28726.1"/>
    </source>
</evidence>
<dbReference type="SUPFAM" id="SSF82895">
    <property type="entry name" value="TSP-1 type 1 repeat"/>
    <property type="match status" value="1"/>
</dbReference>
<evidence type="ECO:0000256" key="1">
    <source>
        <dbReference type="ARBA" id="ARBA00022737"/>
    </source>
</evidence>
<protein>
    <recommendedName>
        <fullName evidence="6">Thrombospondin type 1 domain protein</fullName>
    </recommendedName>
</protein>
<proteinExistence type="predicted"/>
<evidence type="ECO:0000313" key="5">
    <source>
        <dbReference type="Proteomes" id="UP000230066"/>
    </source>
</evidence>
<name>A0A4E0RK75_FASHE</name>
<dbReference type="EMBL" id="JXXN02000087">
    <property type="protein sequence ID" value="THD28726.1"/>
    <property type="molecule type" value="Genomic_DNA"/>
</dbReference>
<organism evidence="4 5">
    <name type="scientific">Fasciola hepatica</name>
    <name type="common">Liver fluke</name>
    <dbReference type="NCBI Taxonomy" id="6192"/>
    <lineage>
        <taxon>Eukaryota</taxon>
        <taxon>Metazoa</taxon>
        <taxon>Spiralia</taxon>
        <taxon>Lophotrochozoa</taxon>
        <taxon>Platyhelminthes</taxon>
        <taxon>Trematoda</taxon>
        <taxon>Digenea</taxon>
        <taxon>Plagiorchiida</taxon>
        <taxon>Echinostomata</taxon>
        <taxon>Echinostomatoidea</taxon>
        <taxon>Fasciolidae</taxon>
        <taxon>Fasciola</taxon>
    </lineage>
</organism>
<accession>A0A4E0RK75</accession>
<dbReference type="AlphaFoldDB" id="A0A4E0RK75"/>
<dbReference type="PROSITE" id="PS50092">
    <property type="entry name" value="TSP1"/>
    <property type="match status" value="1"/>
</dbReference>
<gene>
    <name evidence="4" type="ORF">D915_000423</name>
</gene>
<comment type="caution">
    <text evidence="4">The sequence shown here is derived from an EMBL/GenBank/DDBJ whole genome shotgun (WGS) entry which is preliminary data.</text>
</comment>
<dbReference type="PANTHER" id="PTHR22906:SF21">
    <property type="entry name" value="SEMA DOMAIN-CONTAINING PROTEIN"/>
    <property type="match status" value="1"/>
</dbReference>
<evidence type="ECO:0000256" key="3">
    <source>
        <dbReference type="SAM" id="MobiDB-lite"/>
    </source>
</evidence>
<dbReference type="Gene3D" id="2.20.100.10">
    <property type="entry name" value="Thrombospondin type-1 (TSP1) repeat"/>
    <property type="match status" value="1"/>
</dbReference>
<feature type="compositionally biased region" description="Polar residues" evidence="3">
    <location>
        <begin position="233"/>
        <end position="254"/>
    </location>
</feature>
<dbReference type="InterPro" id="IPR052065">
    <property type="entry name" value="Compl_asym_regulator"/>
</dbReference>
<reference evidence="4" key="1">
    <citation type="submission" date="2019-03" db="EMBL/GenBank/DDBJ databases">
        <title>Improved annotation for the trematode Fasciola hepatica.</title>
        <authorList>
            <person name="Choi Y.-J."/>
            <person name="Martin J."/>
            <person name="Mitreva M."/>
        </authorList>
    </citation>
    <scope>NUCLEOTIDE SEQUENCE [LARGE SCALE GENOMIC DNA]</scope>
</reference>